<dbReference type="AlphaFoldDB" id="A0A7J7WLV4"/>
<proteinExistence type="predicted"/>
<reference evidence="1 2" key="1">
    <citation type="journal article" date="2020" name="Nature">
        <title>Six reference-quality genomes reveal evolution of bat adaptations.</title>
        <authorList>
            <person name="Jebb D."/>
            <person name="Huang Z."/>
            <person name="Pippel M."/>
            <person name="Hughes G.M."/>
            <person name="Lavrichenko K."/>
            <person name="Devanna P."/>
            <person name="Winkler S."/>
            <person name="Jermiin L.S."/>
            <person name="Skirmuntt E.C."/>
            <person name="Katzourakis A."/>
            <person name="Burkitt-Gray L."/>
            <person name="Ray D.A."/>
            <person name="Sullivan K.A.M."/>
            <person name="Roscito J.G."/>
            <person name="Kirilenko B.M."/>
            <person name="Davalos L.M."/>
            <person name="Corthals A.P."/>
            <person name="Power M.L."/>
            <person name="Jones G."/>
            <person name="Ransome R.D."/>
            <person name="Dechmann D.K.N."/>
            <person name="Locatelli A.G."/>
            <person name="Puechmaille S.J."/>
            <person name="Fedrigo O."/>
            <person name="Jarvis E.D."/>
            <person name="Hiller M."/>
            <person name="Vernes S.C."/>
            <person name="Myers E.W."/>
            <person name="Teeling E.C."/>
        </authorList>
    </citation>
    <scope>NUCLEOTIDE SEQUENCE [LARGE SCALE GENOMIC DNA]</scope>
    <source>
        <strain evidence="1">MPipKuh1</strain>
        <tissue evidence="1">Flight muscle</tissue>
    </source>
</reference>
<dbReference type="Proteomes" id="UP000558488">
    <property type="component" value="Unassembled WGS sequence"/>
</dbReference>
<evidence type="ECO:0000313" key="1">
    <source>
        <dbReference type="EMBL" id="KAF6338226.1"/>
    </source>
</evidence>
<accession>A0A7J7WLV4</accession>
<sequence length="140" mass="15808">MPQHNKAIYDKPIANIIFNGLKLKPFPLRARTRQGCPLSPLLFNTRGPMHKIRRRVGLPSPCCRHWFPSGTWNPASLWPTCVKHKARGPNPSRQALQCGPHRAVITALRCVSITMTVYDCSVNHSPRDLGWILDFGPFSD</sequence>
<protein>
    <submittedName>
        <fullName evidence="1">Uncharacterized protein</fullName>
    </submittedName>
</protein>
<comment type="caution">
    <text evidence="1">The sequence shown here is derived from an EMBL/GenBank/DDBJ whole genome shotgun (WGS) entry which is preliminary data.</text>
</comment>
<evidence type="ECO:0000313" key="2">
    <source>
        <dbReference type="Proteomes" id="UP000558488"/>
    </source>
</evidence>
<name>A0A7J7WLV4_PIPKU</name>
<gene>
    <name evidence="1" type="ORF">mPipKuh1_007951</name>
</gene>
<keyword evidence="2" id="KW-1185">Reference proteome</keyword>
<organism evidence="1 2">
    <name type="scientific">Pipistrellus kuhlii</name>
    <name type="common">Kuhl's pipistrelle</name>
    <dbReference type="NCBI Taxonomy" id="59472"/>
    <lineage>
        <taxon>Eukaryota</taxon>
        <taxon>Metazoa</taxon>
        <taxon>Chordata</taxon>
        <taxon>Craniata</taxon>
        <taxon>Vertebrata</taxon>
        <taxon>Euteleostomi</taxon>
        <taxon>Mammalia</taxon>
        <taxon>Eutheria</taxon>
        <taxon>Laurasiatheria</taxon>
        <taxon>Chiroptera</taxon>
        <taxon>Yangochiroptera</taxon>
        <taxon>Vespertilionidae</taxon>
        <taxon>Pipistrellus</taxon>
    </lineage>
</organism>
<dbReference type="EMBL" id="JACAGB010000010">
    <property type="protein sequence ID" value="KAF6338226.1"/>
    <property type="molecule type" value="Genomic_DNA"/>
</dbReference>